<dbReference type="EMBL" id="QGDO01000003">
    <property type="protein sequence ID" value="PWJ42364.1"/>
    <property type="molecule type" value="Genomic_DNA"/>
</dbReference>
<dbReference type="AlphaFoldDB" id="A0A315ZC97"/>
<organism evidence="1 2">
    <name type="scientific">Sediminitomix flava</name>
    <dbReference type="NCBI Taxonomy" id="379075"/>
    <lineage>
        <taxon>Bacteria</taxon>
        <taxon>Pseudomonadati</taxon>
        <taxon>Bacteroidota</taxon>
        <taxon>Cytophagia</taxon>
        <taxon>Cytophagales</taxon>
        <taxon>Flammeovirgaceae</taxon>
        <taxon>Sediminitomix</taxon>
    </lineage>
</organism>
<gene>
    <name evidence="1" type="ORF">BC781_103616</name>
</gene>
<reference evidence="1 2" key="1">
    <citation type="submission" date="2018-03" db="EMBL/GenBank/DDBJ databases">
        <title>Genomic Encyclopedia of Archaeal and Bacterial Type Strains, Phase II (KMG-II): from individual species to whole genera.</title>
        <authorList>
            <person name="Goeker M."/>
        </authorList>
    </citation>
    <scope>NUCLEOTIDE SEQUENCE [LARGE SCALE GENOMIC DNA]</scope>
    <source>
        <strain evidence="1 2">DSM 28229</strain>
    </source>
</reference>
<protein>
    <recommendedName>
        <fullName evidence="3">Tetratricopeptide repeat protein</fullName>
    </recommendedName>
</protein>
<dbReference type="InterPro" id="IPR011990">
    <property type="entry name" value="TPR-like_helical_dom_sf"/>
</dbReference>
<keyword evidence="2" id="KW-1185">Reference proteome</keyword>
<dbReference type="SUPFAM" id="SSF48452">
    <property type="entry name" value="TPR-like"/>
    <property type="match status" value="1"/>
</dbReference>
<name>A0A315ZC97_SEDFL</name>
<dbReference type="RefSeq" id="WP_109619250.1">
    <property type="nucleotide sequence ID" value="NZ_QGDO01000003.1"/>
</dbReference>
<dbReference type="OrthoDB" id="9813254at2"/>
<comment type="caution">
    <text evidence="1">The sequence shown here is derived from an EMBL/GenBank/DDBJ whole genome shotgun (WGS) entry which is preliminary data.</text>
</comment>
<evidence type="ECO:0000313" key="2">
    <source>
        <dbReference type="Proteomes" id="UP000245535"/>
    </source>
</evidence>
<dbReference type="Proteomes" id="UP000245535">
    <property type="component" value="Unassembled WGS sequence"/>
</dbReference>
<dbReference type="Gene3D" id="1.25.40.10">
    <property type="entry name" value="Tetratricopeptide repeat domain"/>
    <property type="match status" value="2"/>
</dbReference>
<evidence type="ECO:0000313" key="1">
    <source>
        <dbReference type="EMBL" id="PWJ42364.1"/>
    </source>
</evidence>
<accession>A0A315ZC97</accession>
<proteinExistence type="predicted"/>
<sequence>MSWKSKLGLFFWILTFSYFTSLNVSAQISRLPKLEDVDMLISNMNVQIEINSGIDYMYNFDFALAEGQFKWLKSHYPEHPLPHFLMGLSNWWKLMPNIEDQTYDKELLNYMDASIKYSERILKKDKENPEAIFFLAASWGFKGRLYSERKMWTKAAAAGNKALDYVEKAKKLKSGDNNIELLFGDALFNYFAPWIRDNYPMLKPIMWFFDDGNMELGLEQMEKVGREAFYTRIEAMYFLMRIHSAGDELSDMKRAVQLSEYLHNKYPNNPYFHRYYARMLYMTGKFSRLEPVCLDIIERIDNNQVGYEAISGRYASFYLGSVYQGRLWNPTKAKYFYQRAIDFSKEIKAMDSGYCLHSAAALGKMYIKENKFDMAEPYFKLIKENASKKHSTYKAYKSFKKDYKKWKRNEANS</sequence>
<evidence type="ECO:0008006" key="3">
    <source>
        <dbReference type="Google" id="ProtNLM"/>
    </source>
</evidence>